<keyword evidence="6" id="KW-1185">Reference proteome</keyword>
<evidence type="ECO:0000313" key="5">
    <source>
        <dbReference type="EMBL" id="MCQ4166569.1"/>
    </source>
</evidence>
<dbReference type="PANTHER" id="PTHR44942:SF4">
    <property type="entry name" value="METHYLTRANSFERASE TYPE 11 DOMAIN-CONTAINING PROTEIN"/>
    <property type="match status" value="1"/>
</dbReference>
<gene>
    <name evidence="5" type="ORF">NM961_17785</name>
</gene>
<dbReference type="Proteomes" id="UP001165498">
    <property type="component" value="Unassembled WGS sequence"/>
</dbReference>
<evidence type="ECO:0000256" key="3">
    <source>
        <dbReference type="ARBA" id="ARBA00022679"/>
    </source>
</evidence>
<dbReference type="GO" id="GO:0032259">
    <property type="term" value="P:methylation"/>
    <property type="evidence" value="ECO:0007669"/>
    <property type="project" value="UniProtKB-KW"/>
</dbReference>
<keyword evidence="2 5" id="KW-0489">Methyltransferase</keyword>
<dbReference type="InterPro" id="IPR013216">
    <property type="entry name" value="Methyltransf_11"/>
</dbReference>
<dbReference type="InterPro" id="IPR051052">
    <property type="entry name" value="Diverse_substrate_MTase"/>
</dbReference>
<evidence type="ECO:0000256" key="2">
    <source>
        <dbReference type="ARBA" id="ARBA00022603"/>
    </source>
</evidence>
<proteinExistence type="inferred from homology"/>
<comment type="caution">
    <text evidence="5">The sequence shown here is derived from an EMBL/GenBank/DDBJ whole genome shotgun (WGS) entry which is preliminary data.</text>
</comment>
<dbReference type="Gene3D" id="3.40.50.150">
    <property type="entry name" value="Vaccinia Virus protein VP39"/>
    <property type="match status" value="1"/>
</dbReference>
<accession>A0ABT1QWC5</accession>
<sequence length="263" mass="27879">MKPTSPSLHPSAAIGFVQGAGSYVRGRPGYPAELSGWLRAALQLQAGKTALDLGAGTGKFLPVLLATGAAAIAVEPVAAMRERLAAEYPQVRAVDGSAETTGLADAAVDAVVCATAFHWFATRAALDEIHRVLRPGGWLGLVWNVRDERVPWVARLGALVNAFQRDTPRQASGDWRRVFPHAGFAPLQQSEFVHEHRGPADIVVLERVLSTSFIAALPQGQRAQVQQAVAQFIASEAELAGKAEVAVPYRCMAYAAQRIGGAG</sequence>
<organism evidence="5 6">
    <name type="scientific">Tahibacter harae</name>
    <dbReference type="NCBI Taxonomy" id="2963937"/>
    <lineage>
        <taxon>Bacteria</taxon>
        <taxon>Pseudomonadati</taxon>
        <taxon>Pseudomonadota</taxon>
        <taxon>Gammaproteobacteria</taxon>
        <taxon>Lysobacterales</taxon>
        <taxon>Rhodanobacteraceae</taxon>
        <taxon>Tahibacter</taxon>
    </lineage>
</organism>
<evidence type="ECO:0000256" key="1">
    <source>
        <dbReference type="ARBA" id="ARBA00008361"/>
    </source>
</evidence>
<reference evidence="5" key="1">
    <citation type="submission" date="2022-07" db="EMBL/GenBank/DDBJ databases">
        <title>Tahibacter sp., a new gammaproteobacterium isolated from the silt sample collected at pig farm.</title>
        <authorList>
            <person name="Chen H."/>
        </authorList>
    </citation>
    <scope>NUCLEOTIDE SEQUENCE</scope>
    <source>
        <strain evidence="5">P2K</strain>
    </source>
</reference>
<evidence type="ECO:0000259" key="4">
    <source>
        <dbReference type="Pfam" id="PF08241"/>
    </source>
</evidence>
<comment type="similarity">
    <text evidence="1">Belongs to the methyltransferase superfamily.</text>
</comment>
<dbReference type="CDD" id="cd02440">
    <property type="entry name" value="AdoMet_MTases"/>
    <property type="match status" value="1"/>
</dbReference>
<dbReference type="PANTHER" id="PTHR44942">
    <property type="entry name" value="METHYLTRANSF_11 DOMAIN-CONTAINING PROTEIN"/>
    <property type="match status" value="1"/>
</dbReference>
<dbReference type="GO" id="GO:0008168">
    <property type="term" value="F:methyltransferase activity"/>
    <property type="evidence" value="ECO:0007669"/>
    <property type="project" value="UniProtKB-KW"/>
</dbReference>
<dbReference type="EMBL" id="JANFQO010000018">
    <property type="protein sequence ID" value="MCQ4166569.1"/>
    <property type="molecule type" value="Genomic_DNA"/>
</dbReference>
<dbReference type="RefSeq" id="WP_255915758.1">
    <property type="nucleotide sequence ID" value="NZ_JANFQO010000018.1"/>
</dbReference>
<name>A0ABT1QWC5_9GAMM</name>
<dbReference type="Pfam" id="PF08241">
    <property type="entry name" value="Methyltransf_11"/>
    <property type="match status" value="1"/>
</dbReference>
<dbReference type="InterPro" id="IPR029063">
    <property type="entry name" value="SAM-dependent_MTases_sf"/>
</dbReference>
<keyword evidence="3" id="KW-0808">Transferase</keyword>
<feature type="domain" description="Methyltransferase type 11" evidence="4">
    <location>
        <begin position="51"/>
        <end position="139"/>
    </location>
</feature>
<protein>
    <submittedName>
        <fullName evidence="5">Class I SAM-dependent methyltransferase</fullName>
    </submittedName>
</protein>
<dbReference type="SUPFAM" id="SSF53335">
    <property type="entry name" value="S-adenosyl-L-methionine-dependent methyltransferases"/>
    <property type="match status" value="1"/>
</dbReference>
<evidence type="ECO:0000313" key="6">
    <source>
        <dbReference type="Proteomes" id="UP001165498"/>
    </source>
</evidence>